<feature type="domain" description="DUF4283" evidence="2">
    <location>
        <begin position="92"/>
        <end position="171"/>
    </location>
</feature>
<accession>A0A9Q1GQT5</accession>
<evidence type="ECO:0000313" key="4">
    <source>
        <dbReference type="Proteomes" id="UP001153076"/>
    </source>
</evidence>
<feature type="region of interest" description="Disordered" evidence="1">
    <location>
        <begin position="289"/>
        <end position="310"/>
    </location>
</feature>
<evidence type="ECO:0000259" key="2">
    <source>
        <dbReference type="Pfam" id="PF14111"/>
    </source>
</evidence>
<reference evidence="3" key="1">
    <citation type="submission" date="2022-04" db="EMBL/GenBank/DDBJ databases">
        <title>Carnegiea gigantea Genome sequencing and assembly v2.</title>
        <authorList>
            <person name="Copetti D."/>
            <person name="Sanderson M.J."/>
            <person name="Burquez A."/>
            <person name="Wojciechowski M.F."/>
        </authorList>
    </citation>
    <scope>NUCLEOTIDE SEQUENCE</scope>
    <source>
        <strain evidence="3">SGP5-SGP5p</strain>
        <tissue evidence="3">Aerial part</tissue>
    </source>
</reference>
<feature type="compositionally biased region" description="Polar residues" evidence="1">
    <location>
        <begin position="294"/>
        <end position="310"/>
    </location>
</feature>
<feature type="compositionally biased region" description="Basic residues" evidence="1">
    <location>
        <begin position="1"/>
        <end position="10"/>
    </location>
</feature>
<feature type="region of interest" description="Disordered" evidence="1">
    <location>
        <begin position="1"/>
        <end position="56"/>
    </location>
</feature>
<evidence type="ECO:0000313" key="3">
    <source>
        <dbReference type="EMBL" id="KAJ8424423.1"/>
    </source>
</evidence>
<dbReference type="InterPro" id="IPR025558">
    <property type="entry name" value="DUF4283"/>
</dbReference>
<protein>
    <recommendedName>
        <fullName evidence="2">DUF4283 domain-containing protein</fullName>
    </recommendedName>
</protein>
<feature type="compositionally biased region" description="Polar residues" evidence="1">
    <location>
        <begin position="38"/>
        <end position="49"/>
    </location>
</feature>
<dbReference type="PANTHER" id="PTHR33233">
    <property type="entry name" value="ENDONUCLEASE/EXONUCLEASE/PHOSPHATASE"/>
    <property type="match status" value="1"/>
</dbReference>
<dbReference type="OrthoDB" id="1939300at2759"/>
<sequence length="544" mass="61981">MARGGRKGRPRVLIGPTEDETTPPVSQVTEHSIDGNISKDSASSPQHSNGIVPETMVDPNEGTALDYIPAIDIQGSKCAKLVESDVANEINYWQNAVLCYVLGANPPIGVIDGFVKRNWKGLEIDKVLLIKKGLYLVCFNELKDAMEVAQKGSFHFDQKPFIVKAWNPDLEMSSDTITTLPIWIQLHDLDLKYWGMQSLSKLGTIVGIPLKTDQYTKERTMLKYARMLVEIPLERDFPEFIEFANEKDVIIRQKVEWRAIATQGEAQDQQNLTAEHMQQDDEGFQLVSRHTARPPSNNNGLVSNSQAQGLSDHTPVTLSFPHLPKPRSTFIFCDMWAKDPEFSGIVRSKMPLSQRGFHLKQLQQMLDKLGYPLKQLNNRKYADIYTQQTKAKAHLIRIQSLLHDDPHNIDLNQQESQARDFYIQINHSAPSLMQQQSKDSNGHRVEGFKAVAEVMTDFYKDLLGRTEFQRTNVDPRVQIHVDGMENFTKSVTNLKLPRKMRSLLYAGINAVIYSIWHARNSRVFRRNVYTSQDALKEHQKTNLT</sequence>
<dbReference type="PANTHER" id="PTHR33233:SF14">
    <property type="entry name" value="ENDONUCLEASE_EXONUCLEASE_PHOSPHATASE"/>
    <property type="match status" value="1"/>
</dbReference>
<comment type="caution">
    <text evidence="3">The sequence shown here is derived from an EMBL/GenBank/DDBJ whole genome shotgun (WGS) entry which is preliminary data.</text>
</comment>
<dbReference type="Proteomes" id="UP001153076">
    <property type="component" value="Unassembled WGS sequence"/>
</dbReference>
<organism evidence="3 4">
    <name type="scientific">Carnegiea gigantea</name>
    <dbReference type="NCBI Taxonomy" id="171969"/>
    <lineage>
        <taxon>Eukaryota</taxon>
        <taxon>Viridiplantae</taxon>
        <taxon>Streptophyta</taxon>
        <taxon>Embryophyta</taxon>
        <taxon>Tracheophyta</taxon>
        <taxon>Spermatophyta</taxon>
        <taxon>Magnoliopsida</taxon>
        <taxon>eudicotyledons</taxon>
        <taxon>Gunneridae</taxon>
        <taxon>Pentapetalae</taxon>
        <taxon>Caryophyllales</taxon>
        <taxon>Cactineae</taxon>
        <taxon>Cactaceae</taxon>
        <taxon>Cactoideae</taxon>
        <taxon>Echinocereeae</taxon>
        <taxon>Carnegiea</taxon>
    </lineage>
</organism>
<evidence type="ECO:0000256" key="1">
    <source>
        <dbReference type="SAM" id="MobiDB-lite"/>
    </source>
</evidence>
<dbReference type="EMBL" id="JAKOGI010001681">
    <property type="protein sequence ID" value="KAJ8424423.1"/>
    <property type="molecule type" value="Genomic_DNA"/>
</dbReference>
<proteinExistence type="predicted"/>
<name>A0A9Q1GQT5_9CARY</name>
<dbReference type="AlphaFoldDB" id="A0A9Q1GQT5"/>
<gene>
    <name evidence="3" type="ORF">Cgig2_010652</name>
</gene>
<keyword evidence="4" id="KW-1185">Reference proteome</keyword>
<dbReference type="Pfam" id="PF14111">
    <property type="entry name" value="DUF4283"/>
    <property type="match status" value="1"/>
</dbReference>